<evidence type="ECO:0000256" key="1">
    <source>
        <dbReference type="ARBA" id="ARBA00022468"/>
    </source>
</evidence>
<dbReference type="Proteomes" id="UP000887561">
    <property type="component" value="Unplaced"/>
</dbReference>
<keyword evidence="1" id="KW-0343">GTPase activation</keyword>
<proteinExistence type="predicted"/>
<dbReference type="SMART" id="SM00105">
    <property type="entry name" value="ArfGap"/>
    <property type="match status" value="1"/>
</dbReference>
<evidence type="ECO:0000256" key="6">
    <source>
        <dbReference type="SAM" id="MobiDB-lite"/>
    </source>
</evidence>
<dbReference type="InterPro" id="IPR051718">
    <property type="entry name" value="ARF_GTPase-activating"/>
</dbReference>
<evidence type="ECO:0000256" key="3">
    <source>
        <dbReference type="ARBA" id="ARBA00022771"/>
    </source>
</evidence>
<reference evidence="9" key="1">
    <citation type="submission" date="2022-11" db="UniProtKB">
        <authorList>
            <consortium name="WormBaseParasite"/>
        </authorList>
    </citation>
    <scope>IDENTIFICATION</scope>
</reference>
<dbReference type="SUPFAM" id="SSF117281">
    <property type="entry name" value="Kelch motif"/>
    <property type="match status" value="1"/>
</dbReference>
<dbReference type="PROSITE" id="PS50115">
    <property type="entry name" value="ARFGAP"/>
    <property type="match status" value="1"/>
</dbReference>
<dbReference type="Gene3D" id="1.10.220.150">
    <property type="entry name" value="Arf GTPase activating protein"/>
    <property type="match status" value="1"/>
</dbReference>
<keyword evidence="4" id="KW-0862">Zinc</keyword>
<dbReference type="GO" id="GO:0005737">
    <property type="term" value="C:cytoplasm"/>
    <property type="evidence" value="ECO:0007669"/>
    <property type="project" value="TreeGrafter"/>
</dbReference>
<evidence type="ECO:0000313" key="8">
    <source>
        <dbReference type="Proteomes" id="UP000887561"/>
    </source>
</evidence>
<dbReference type="WBParaSite" id="scaffold4461_cov230.g8173">
    <property type="protein sequence ID" value="scaffold4461_cov230.g8173"/>
    <property type="gene ID" value="scaffold4461_cov230.g8173"/>
</dbReference>
<dbReference type="CDD" id="cd08839">
    <property type="entry name" value="ArfGap_SMAP"/>
    <property type="match status" value="1"/>
</dbReference>
<dbReference type="FunFam" id="1.10.220.150:FF:000009">
    <property type="entry name" value="stromal membrane-associated protein 1 isoform X1"/>
    <property type="match status" value="1"/>
</dbReference>
<evidence type="ECO:0000256" key="4">
    <source>
        <dbReference type="ARBA" id="ARBA00022833"/>
    </source>
</evidence>
<evidence type="ECO:0000313" key="9">
    <source>
        <dbReference type="WBParaSite" id="scaffold4461_cov230.g8173"/>
    </source>
</evidence>
<dbReference type="PRINTS" id="PR00405">
    <property type="entry name" value="REVINTRACTNG"/>
</dbReference>
<evidence type="ECO:0000256" key="2">
    <source>
        <dbReference type="ARBA" id="ARBA00022723"/>
    </source>
</evidence>
<keyword evidence="2" id="KW-0479">Metal-binding</keyword>
<feature type="region of interest" description="Disordered" evidence="6">
    <location>
        <begin position="244"/>
        <end position="266"/>
    </location>
</feature>
<sequence>MPLPKHKAADAKKAETERLQGFLQELLREEENKYCADCEQKQPRWASWNLGVFLCIRCAGLHRNLGVHISKVKSVTLDSWTSEQVQSMRVMGNAKARAVYENELPPLFRRPQTDQSLEQFIRAKYEAKSIDDLFGPIVSAAPNIQNQQQSQLFAPQPPNLPFSQSSPNFNNVNNDMFSRVFSGTEQVNVGTDQRRTSSPDFNKLPNNSLNAVNSQVESQNSIGLDLQGIDFNICSIAGTENQVTSQASATDSTTFSSIPPASDDETVKLPDGMTGFFNKSLMESFRQNAKNSGILRDENCPFISRDDLVIKEEDLGENKKNEEKKKRKQFKDPDPETAQALNKLVENGLHGKLATAQLRVKTQMLEQSPIARSGHRIFADFDFIYVLGGYNYAFNNDKTYTDVWRFNRLTSQWQQCSLFDQTNPLPNTLASFSLVPVISNNSQNEIFIFGGTGFPFGQKATKEEYPPRMYGHAMCHRIELNSDGFPYQVIYLAGGTSGRLFVLLIRHGFEPGRYRLEAVLHGQKIFTFGGGAPDFCAEFNEVLVFNISERKFEHCPTIPDSNFGFPLGRKCHSLVQLDDDVYIIGGCRDNLEQQLVKK</sequence>
<dbReference type="InterPro" id="IPR015915">
    <property type="entry name" value="Kelch-typ_b-propeller"/>
</dbReference>
<dbReference type="GO" id="GO:0005096">
    <property type="term" value="F:GTPase activator activity"/>
    <property type="evidence" value="ECO:0007669"/>
    <property type="project" value="UniProtKB-KW"/>
</dbReference>
<dbReference type="SUPFAM" id="SSF57863">
    <property type="entry name" value="ArfGap/RecO-like zinc finger"/>
    <property type="match status" value="1"/>
</dbReference>
<keyword evidence="8" id="KW-1185">Reference proteome</keyword>
<dbReference type="Gene3D" id="2.120.10.80">
    <property type="entry name" value="Kelch-type beta propeller"/>
    <property type="match status" value="2"/>
</dbReference>
<feature type="domain" description="Arf-GAP" evidence="7">
    <location>
        <begin position="20"/>
        <end position="128"/>
    </location>
</feature>
<evidence type="ECO:0000256" key="5">
    <source>
        <dbReference type="PROSITE-ProRule" id="PRU00288"/>
    </source>
</evidence>
<feature type="compositionally biased region" description="Polar residues" evidence="6">
    <location>
        <begin position="244"/>
        <end position="259"/>
    </location>
</feature>
<dbReference type="InterPro" id="IPR038508">
    <property type="entry name" value="ArfGAP_dom_sf"/>
</dbReference>
<dbReference type="InterPro" id="IPR001164">
    <property type="entry name" value="ArfGAP_dom"/>
</dbReference>
<dbReference type="InterPro" id="IPR044732">
    <property type="entry name" value="ArfGAP_SMAP1-like"/>
</dbReference>
<evidence type="ECO:0000259" key="7">
    <source>
        <dbReference type="PROSITE" id="PS50115"/>
    </source>
</evidence>
<organism evidence="8 9">
    <name type="scientific">Meloidogyne javanica</name>
    <name type="common">Root-knot nematode worm</name>
    <dbReference type="NCBI Taxonomy" id="6303"/>
    <lineage>
        <taxon>Eukaryota</taxon>
        <taxon>Metazoa</taxon>
        <taxon>Ecdysozoa</taxon>
        <taxon>Nematoda</taxon>
        <taxon>Chromadorea</taxon>
        <taxon>Rhabditida</taxon>
        <taxon>Tylenchina</taxon>
        <taxon>Tylenchomorpha</taxon>
        <taxon>Tylenchoidea</taxon>
        <taxon>Meloidogynidae</taxon>
        <taxon>Meloidogyninae</taxon>
        <taxon>Meloidogyne</taxon>
        <taxon>Meloidogyne incognita group</taxon>
    </lineage>
</organism>
<dbReference type="InterPro" id="IPR037278">
    <property type="entry name" value="ARFGAP/RecO"/>
</dbReference>
<protein>
    <submittedName>
        <fullName evidence="9">Arf-GAP domain-containing protein</fullName>
    </submittedName>
</protein>
<dbReference type="PANTHER" id="PTHR45705">
    <property type="entry name" value="FI20236P1"/>
    <property type="match status" value="1"/>
</dbReference>
<keyword evidence="3 5" id="KW-0863">Zinc-finger</keyword>
<accession>A0A915MPU9</accession>
<dbReference type="GO" id="GO:0008270">
    <property type="term" value="F:zinc ion binding"/>
    <property type="evidence" value="ECO:0007669"/>
    <property type="project" value="UniProtKB-KW"/>
</dbReference>
<dbReference type="PANTHER" id="PTHR45705:SF1">
    <property type="entry name" value="FI20236P1"/>
    <property type="match status" value="1"/>
</dbReference>
<dbReference type="Pfam" id="PF01412">
    <property type="entry name" value="ArfGap"/>
    <property type="match status" value="1"/>
</dbReference>
<dbReference type="AlphaFoldDB" id="A0A915MPU9"/>
<name>A0A915MPU9_MELJA</name>